<gene>
    <name evidence="1" type="ORF">CSSPJE1EN1_LOCUS18542</name>
</gene>
<reference evidence="1" key="1">
    <citation type="submission" date="2024-02" db="EMBL/GenBank/DDBJ databases">
        <authorList>
            <consortium name="ELIXIR-Norway"/>
            <consortium name="Elixir Norway"/>
        </authorList>
    </citation>
    <scope>NUCLEOTIDE SEQUENCE</scope>
</reference>
<proteinExistence type="predicted"/>
<organism evidence="1 2">
    <name type="scientific">Sphagnum jensenii</name>
    <dbReference type="NCBI Taxonomy" id="128206"/>
    <lineage>
        <taxon>Eukaryota</taxon>
        <taxon>Viridiplantae</taxon>
        <taxon>Streptophyta</taxon>
        <taxon>Embryophyta</taxon>
        <taxon>Bryophyta</taxon>
        <taxon>Sphagnophytina</taxon>
        <taxon>Sphagnopsida</taxon>
        <taxon>Sphagnales</taxon>
        <taxon>Sphagnaceae</taxon>
        <taxon>Sphagnum</taxon>
    </lineage>
</organism>
<keyword evidence="2" id="KW-1185">Reference proteome</keyword>
<dbReference type="Proteomes" id="UP001497444">
    <property type="component" value="Chromosome 5"/>
</dbReference>
<accession>A0ABP0X1S5</accession>
<name>A0ABP0X1S5_9BRYO</name>
<evidence type="ECO:0000313" key="1">
    <source>
        <dbReference type="EMBL" id="CAK9273064.1"/>
    </source>
</evidence>
<sequence length="183" mass="21173">MAHTQRLMGELKGSVEGFKIRIEVESEGWRGRMEVLKNELQTLRREHECGMAEAKRSIQKEVKAKLGELMAATAAAAQERMSGEKEQVQALVDERIEKRLNEKDLVMTEMKSNMRLLWVEVEVLNKGRDHLQEHVNHLTKVAKLAKENANREQDILKSENGFLRRQQLQKINCNYMCSFQLGL</sequence>
<evidence type="ECO:0000313" key="2">
    <source>
        <dbReference type="Proteomes" id="UP001497444"/>
    </source>
</evidence>
<protein>
    <submittedName>
        <fullName evidence="1">Uncharacterized protein</fullName>
    </submittedName>
</protein>
<dbReference type="EMBL" id="OZ020100">
    <property type="protein sequence ID" value="CAK9273064.1"/>
    <property type="molecule type" value="Genomic_DNA"/>
</dbReference>